<comment type="caution">
    <text evidence="2">The sequence shown here is derived from an EMBL/GenBank/DDBJ whole genome shotgun (WGS) entry which is preliminary data.</text>
</comment>
<reference evidence="2 3" key="1">
    <citation type="submission" date="2013-11" db="EMBL/GenBank/DDBJ databases">
        <title>The Genome Sequence of Phytophthora parasitica CJ01A1.</title>
        <authorList>
            <consortium name="The Broad Institute Genomics Platform"/>
            <person name="Russ C."/>
            <person name="Tyler B."/>
            <person name="Panabieres F."/>
            <person name="Shan W."/>
            <person name="Tripathy S."/>
            <person name="Grunwald N."/>
            <person name="Machado M."/>
            <person name="Johnson C.S."/>
            <person name="Walker B."/>
            <person name="Young S.K."/>
            <person name="Zeng Q."/>
            <person name="Gargeya S."/>
            <person name="Fitzgerald M."/>
            <person name="Haas B."/>
            <person name="Abouelleil A."/>
            <person name="Allen A.W."/>
            <person name="Alvarado L."/>
            <person name="Arachchi H.M."/>
            <person name="Berlin A.M."/>
            <person name="Chapman S.B."/>
            <person name="Gainer-Dewar J."/>
            <person name="Goldberg J."/>
            <person name="Griggs A."/>
            <person name="Gujja S."/>
            <person name="Hansen M."/>
            <person name="Howarth C."/>
            <person name="Imamovic A."/>
            <person name="Ireland A."/>
            <person name="Larimer J."/>
            <person name="McCowan C."/>
            <person name="Murphy C."/>
            <person name="Pearson M."/>
            <person name="Poon T.W."/>
            <person name="Priest M."/>
            <person name="Roberts A."/>
            <person name="Saif S."/>
            <person name="Shea T."/>
            <person name="Sisk P."/>
            <person name="Sykes S."/>
            <person name="Wortman J."/>
            <person name="Nusbaum C."/>
            <person name="Birren B."/>
        </authorList>
    </citation>
    <scope>NUCLEOTIDE SEQUENCE [LARGE SCALE GENOMIC DNA]</scope>
    <source>
        <strain evidence="2 3">CJ01A1</strain>
    </source>
</reference>
<accession>W2X9A7</accession>
<evidence type="ECO:0000313" key="3">
    <source>
        <dbReference type="Proteomes" id="UP000018958"/>
    </source>
</evidence>
<evidence type="ECO:0000256" key="1">
    <source>
        <dbReference type="SAM" id="MobiDB-lite"/>
    </source>
</evidence>
<sequence length="889" mass="95675">MRWFCVHPNLPLQAELRVRTSPDSSAIERARIPQGRAIASCSPVFQVPGDGVDAAPISWLQVAYHDALSGETEGGFMMAALPDGTPLVTPWESTDFYSCCEVTDPAALQYDGPHETAKSFGPVQSVNFLYCIVEEAEKRVRLFHPELENVWIEKKDVHMVCTRFKHAECSTPHTFFELSEALPEEAQIAIREYPSKEAQTVGLLSRGETVEVTVRGGNWLQIAGGSIDKAWIMWRTDALELLQEAPDVCSSTCVTIAANVNSLADSKNLAEANPDQSGDSEESTHVTPATSTGSVQDDADMNASGTKSTPVEQSWDVRSPLAALSAGVDNENDGSRKMVMEVDDMLVNRCNNDSKTPVQACTAVAQAECNDVTQSDPKVNESMEREEAFTHPDERPIHPTRDVIEEERADAAFVEVVEDSGAFVPGDVGMDRDTECSEVMAAVTSPDERPIRPAQNVVEEETNAASVKVMEDSGAGTDFVHAGNRALDRDAVAKAALSARIFGTIGSSGSKAESNSESEAGDIAVLGGLDDVFDPVDELIVDTLAEDTTKAVDTCAYALKEESEQSTGDKDNSVTTSSFSLIAQEKADKKDVEGTDNAALFLQEFGITKYCERKQSLYPVSDRLSRAMFNADQDDADLVFEVLVGDDPLSDEWFHDVTSRHYAATLHSVPRTAVLKLSLSGDSGDTYTLIMGDATPEAILESGLLDDNDGDYDLVRSFRYPLPTRRLGRSGKAPSPLRAQSSSALHQHKSAHAENSTVNNVKPPSPPTQSVVPPSVSAASSGLAQRKSIGAPSSIAKPPSAVVRPRPFVRTPMTPSTMAVKPSSSRLTQPSSALSGTPSSVSKTTKSFLPTPSPHKVPNISTNAIPKPVESSGLPTPRMSFGFRRLPKN</sequence>
<feature type="region of interest" description="Disordered" evidence="1">
    <location>
        <begin position="267"/>
        <end position="317"/>
    </location>
</feature>
<dbReference type="Proteomes" id="UP000018958">
    <property type="component" value="Unassembled WGS sequence"/>
</dbReference>
<feature type="region of interest" description="Disordered" evidence="1">
    <location>
        <begin position="725"/>
        <end position="889"/>
    </location>
</feature>
<proteinExistence type="predicted"/>
<gene>
    <name evidence="2" type="ORF">F441_06777</name>
</gene>
<dbReference type="AlphaFoldDB" id="W2X9A7"/>
<dbReference type="EMBL" id="ANIX01001334">
    <property type="protein sequence ID" value="ETP19107.1"/>
    <property type="molecule type" value="Genomic_DNA"/>
</dbReference>
<name>W2X9A7_PHYNI</name>
<dbReference type="OrthoDB" id="79921at2759"/>
<feature type="compositionally biased region" description="Low complexity" evidence="1">
    <location>
        <begin position="768"/>
        <end position="781"/>
    </location>
</feature>
<evidence type="ECO:0000313" key="2">
    <source>
        <dbReference type="EMBL" id="ETP19107.1"/>
    </source>
</evidence>
<feature type="compositionally biased region" description="Polar residues" evidence="1">
    <location>
        <begin position="303"/>
        <end position="312"/>
    </location>
</feature>
<feature type="compositionally biased region" description="Polar residues" evidence="1">
    <location>
        <begin position="753"/>
        <end position="762"/>
    </location>
</feature>
<protein>
    <submittedName>
        <fullName evidence="2">Uncharacterized protein</fullName>
    </submittedName>
</protein>
<feature type="compositionally biased region" description="Polar residues" evidence="1">
    <location>
        <begin position="813"/>
        <end position="850"/>
    </location>
</feature>
<feature type="compositionally biased region" description="Polar residues" evidence="1">
    <location>
        <begin position="285"/>
        <end position="295"/>
    </location>
</feature>
<organism evidence="2 3">
    <name type="scientific">Phytophthora nicotianae CJ01A1</name>
    <dbReference type="NCBI Taxonomy" id="1317063"/>
    <lineage>
        <taxon>Eukaryota</taxon>
        <taxon>Sar</taxon>
        <taxon>Stramenopiles</taxon>
        <taxon>Oomycota</taxon>
        <taxon>Peronosporomycetes</taxon>
        <taxon>Peronosporales</taxon>
        <taxon>Peronosporaceae</taxon>
        <taxon>Phytophthora</taxon>
    </lineage>
</organism>